<keyword evidence="1" id="KW-1133">Transmembrane helix</keyword>
<proteinExistence type="predicted"/>
<dbReference type="AlphaFoldDB" id="A0A317QFS4"/>
<dbReference type="InterPro" id="IPR007404">
    <property type="entry name" value="YdjM-like"/>
</dbReference>
<feature type="transmembrane region" description="Helical" evidence="1">
    <location>
        <begin position="82"/>
        <end position="99"/>
    </location>
</feature>
<dbReference type="EMBL" id="QGTX01000001">
    <property type="protein sequence ID" value="PWW21811.1"/>
    <property type="molecule type" value="Genomic_DNA"/>
</dbReference>
<evidence type="ECO:0000313" key="2">
    <source>
        <dbReference type="EMBL" id="PWW21811.1"/>
    </source>
</evidence>
<feature type="transmembrane region" description="Helical" evidence="1">
    <location>
        <begin position="119"/>
        <end position="136"/>
    </location>
</feature>
<keyword evidence="1" id="KW-0812">Transmembrane</keyword>
<feature type="transmembrane region" description="Helical" evidence="1">
    <location>
        <begin position="57"/>
        <end position="75"/>
    </location>
</feature>
<keyword evidence="1" id="KW-0472">Membrane</keyword>
<dbReference type="GO" id="GO:0016787">
    <property type="term" value="F:hydrolase activity"/>
    <property type="evidence" value="ECO:0007669"/>
    <property type="project" value="UniProtKB-KW"/>
</dbReference>
<reference evidence="3" key="1">
    <citation type="submission" date="2018-05" db="EMBL/GenBank/DDBJ databases">
        <authorList>
            <person name="Klenk H.-P."/>
            <person name="Huntemann M."/>
            <person name="Clum A."/>
            <person name="Pillay M."/>
            <person name="Palaniappan K."/>
            <person name="Varghese N."/>
            <person name="Mikhailova N."/>
            <person name="Stamatis D."/>
            <person name="Reddy T."/>
            <person name="Daum C."/>
            <person name="Shapiro N."/>
            <person name="Ivanova N."/>
            <person name="Kyrpides N."/>
            <person name="Woyke T."/>
        </authorList>
    </citation>
    <scope>NUCLEOTIDE SEQUENCE [LARGE SCALE GENOMIC DNA]</scope>
    <source>
        <strain evidence="3">DSM 45417</strain>
    </source>
</reference>
<comment type="caution">
    <text evidence="2">The sequence shown here is derived from an EMBL/GenBank/DDBJ whole genome shotgun (WGS) entry which is preliminary data.</text>
</comment>
<name>A0A317QFS4_9ACTN</name>
<accession>A0A317QFS4</accession>
<protein>
    <submittedName>
        <fullName evidence="2">LexA-binding, inner membrane-associated putative hydrolase</fullName>
    </submittedName>
</protein>
<evidence type="ECO:0000256" key="1">
    <source>
        <dbReference type="SAM" id="Phobius"/>
    </source>
</evidence>
<sequence length="150" mass="15488">MLDEAAHLATAWLVLAAAGLRTRQPLVAWALLAVVTIDVDHVPLYLGVPLATMPGGRPVTHSLALAAVLVAAALLARRRRTALLGLSLGVLLHLARDLFSGWGAPLLWPLLPVNVRLPLAAHAVALALLTGVAVAVRTARPVSGAVADAP</sequence>
<keyword evidence="2" id="KW-0378">Hydrolase</keyword>
<dbReference type="Proteomes" id="UP000246661">
    <property type="component" value="Unassembled WGS sequence"/>
</dbReference>
<gene>
    <name evidence="2" type="ORF">JD79_00952</name>
</gene>
<dbReference type="Pfam" id="PF04307">
    <property type="entry name" value="YdjM"/>
    <property type="match status" value="1"/>
</dbReference>
<evidence type="ECO:0000313" key="3">
    <source>
        <dbReference type="Proteomes" id="UP000246661"/>
    </source>
</evidence>
<organism evidence="2 3">
    <name type="scientific">Geodermatophilus normandii</name>
    <dbReference type="NCBI Taxonomy" id="1137989"/>
    <lineage>
        <taxon>Bacteria</taxon>
        <taxon>Bacillati</taxon>
        <taxon>Actinomycetota</taxon>
        <taxon>Actinomycetes</taxon>
        <taxon>Geodermatophilales</taxon>
        <taxon>Geodermatophilaceae</taxon>
        <taxon>Geodermatophilus</taxon>
    </lineage>
</organism>
<keyword evidence="3" id="KW-1185">Reference proteome</keyword>